<dbReference type="EMBL" id="KK198754">
    <property type="protein sequence ID" value="KCW83866.1"/>
    <property type="molecule type" value="Genomic_DNA"/>
</dbReference>
<dbReference type="InParanoid" id="A0A059D0C4"/>
<feature type="region of interest" description="Disordered" evidence="1">
    <location>
        <begin position="1"/>
        <end position="122"/>
    </location>
</feature>
<feature type="compositionally biased region" description="Polar residues" evidence="1">
    <location>
        <begin position="54"/>
        <end position="68"/>
    </location>
</feature>
<accession>A0A059D0C4</accession>
<name>A0A059D0C4_EUCGR</name>
<feature type="compositionally biased region" description="Acidic residues" evidence="1">
    <location>
        <begin position="141"/>
        <end position="154"/>
    </location>
</feature>
<protein>
    <submittedName>
        <fullName evidence="2">Uncharacterized protein</fullName>
    </submittedName>
</protein>
<organism evidence="2">
    <name type="scientific">Eucalyptus grandis</name>
    <name type="common">Flooded gum</name>
    <dbReference type="NCBI Taxonomy" id="71139"/>
    <lineage>
        <taxon>Eukaryota</taxon>
        <taxon>Viridiplantae</taxon>
        <taxon>Streptophyta</taxon>
        <taxon>Embryophyta</taxon>
        <taxon>Tracheophyta</taxon>
        <taxon>Spermatophyta</taxon>
        <taxon>Magnoliopsida</taxon>
        <taxon>eudicotyledons</taxon>
        <taxon>Gunneridae</taxon>
        <taxon>Pentapetalae</taxon>
        <taxon>rosids</taxon>
        <taxon>malvids</taxon>
        <taxon>Myrtales</taxon>
        <taxon>Myrtaceae</taxon>
        <taxon>Myrtoideae</taxon>
        <taxon>Eucalypteae</taxon>
        <taxon>Eucalyptus</taxon>
    </lineage>
</organism>
<dbReference type="AlphaFoldDB" id="A0A059D0C4"/>
<proteinExistence type="predicted"/>
<evidence type="ECO:0000256" key="1">
    <source>
        <dbReference type="SAM" id="MobiDB-lite"/>
    </source>
</evidence>
<feature type="region of interest" description="Disordered" evidence="1">
    <location>
        <begin position="138"/>
        <end position="165"/>
    </location>
</feature>
<feature type="compositionally biased region" description="Basic and acidic residues" evidence="1">
    <location>
        <begin position="109"/>
        <end position="119"/>
    </location>
</feature>
<dbReference type="Gramene" id="KCW83866">
    <property type="protein sequence ID" value="KCW83866"/>
    <property type="gene ID" value="EUGRSUZ_B00727"/>
</dbReference>
<dbReference type="STRING" id="71139.A0A059D0C4"/>
<reference evidence="2" key="1">
    <citation type="submission" date="2013-07" db="EMBL/GenBank/DDBJ databases">
        <title>The genome of Eucalyptus grandis.</title>
        <authorList>
            <person name="Schmutz J."/>
            <person name="Hayes R."/>
            <person name="Myburg A."/>
            <person name="Tuskan G."/>
            <person name="Grattapaglia D."/>
            <person name="Rokhsar D.S."/>
        </authorList>
    </citation>
    <scope>NUCLEOTIDE SEQUENCE</scope>
    <source>
        <tissue evidence="2">Leaf extractions</tissue>
    </source>
</reference>
<evidence type="ECO:0000313" key="2">
    <source>
        <dbReference type="EMBL" id="KCW83866.1"/>
    </source>
</evidence>
<gene>
    <name evidence="2" type="ORF">EUGRSUZ_B00727</name>
</gene>
<sequence length="206" mass="22619">MAFATAEITELPLRNALPRASSGSGQSSRHLLFASPAPPRRRPPALERRCFCQSPRTTNPRDASSSHGRSGGKPHSAPWLNMWPPPPPSPQPTGEIDEESPGDVAGSDSRGEAERRYSGNDRGQNAIERIVLRLRNLGLGSEDEEEGDEEEGEGEFGAARPTGEERLGDLLRREWIRPDQLGLGLQNECFRLPCHVVHLQRGTDNC</sequence>